<dbReference type="Pfam" id="PF02958">
    <property type="entry name" value="EcKL"/>
    <property type="match status" value="1"/>
</dbReference>
<dbReference type="OrthoDB" id="191037at2759"/>
<organism evidence="3">
    <name type="scientific">Thrips palmi</name>
    <name type="common">Melon thrips</name>
    <dbReference type="NCBI Taxonomy" id="161013"/>
    <lineage>
        <taxon>Eukaryota</taxon>
        <taxon>Metazoa</taxon>
        <taxon>Ecdysozoa</taxon>
        <taxon>Arthropoda</taxon>
        <taxon>Hexapoda</taxon>
        <taxon>Insecta</taxon>
        <taxon>Pterygota</taxon>
        <taxon>Neoptera</taxon>
        <taxon>Paraneoptera</taxon>
        <taxon>Thysanoptera</taxon>
        <taxon>Terebrantia</taxon>
        <taxon>Thripoidea</taxon>
        <taxon>Thripidae</taxon>
        <taxon>Thrips</taxon>
    </lineage>
</organism>
<evidence type="ECO:0000313" key="3">
    <source>
        <dbReference type="RefSeq" id="XP_034250682.1"/>
    </source>
</evidence>
<dbReference type="SMART" id="SM00587">
    <property type="entry name" value="CHK"/>
    <property type="match status" value="1"/>
</dbReference>
<protein>
    <submittedName>
        <fullName evidence="3">Uncharacterized protein LOC117651064 isoform X1</fullName>
    </submittedName>
</protein>
<dbReference type="InParanoid" id="A0A6P8ZZ20"/>
<dbReference type="Gene3D" id="3.90.1200.10">
    <property type="match status" value="1"/>
</dbReference>
<dbReference type="GeneID" id="117651064"/>
<dbReference type="SUPFAM" id="SSF56112">
    <property type="entry name" value="Protein kinase-like (PK-like)"/>
    <property type="match status" value="1"/>
</dbReference>
<feature type="domain" description="CHK kinase-like" evidence="1">
    <location>
        <begin position="187"/>
        <end position="382"/>
    </location>
</feature>
<evidence type="ECO:0000313" key="2">
    <source>
        <dbReference type="Proteomes" id="UP000515158"/>
    </source>
</evidence>
<proteinExistence type="predicted"/>
<dbReference type="InterPro" id="IPR015897">
    <property type="entry name" value="CHK_kinase-like"/>
</dbReference>
<dbReference type="PANTHER" id="PTHR11012:SF58">
    <property type="entry name" value="CHK KINASE-LIKE DOMAIN-CONTAINING PROTEIN"/>
    <property type="match status" value="1"/>
</dbReference>
<keyword evidence="2" id="KW-1185">Reference proteome</keyword>
<dbReference type="KEGG" id="tpal:117651064"/>
<name>A0A6P8ZZ20_THRPL</name>
<dbReference type="RefSeq" id="XP_034250682.1">
    <property type="nucleotide sequence ID" value="XM_034394791.1"/>
</dbReference>
<accession>A0A6P8ZZ20</accession>
<dbReference type="Proteomes" id="UP000515158">
    <property type="component" value="Unplaced"/>
</dbReference>
<dbReference type="InterPro" id="IPR004119">
    <property type="entry name" value="EcKL"/>
</dbReference>
<sequence length="462" mass="51207">MRVCCTPLNDDYITADCTALQDLADAPRLAMTDSEDEGSLDDECPINEEWLEDVLGCYHRQRYATDQQLCVKVGDFTVKPGCAASESVLSDIVAVGVDYKLLLALERGREAEETSHSLSLVVKLLPSDPFSRLFVTEAQFDLREISFYTKVVPDLEALDPDSVLPIPRCYYARYAPATDIAPPESLLVLDNLKAQGYKGQPFSLGLNLHQARAALTSVARLHALTLVLKLRDPDCRPLSERYPFLFAAERASESYQELVERGMPLVDDFLRRRPGMEPVARALARLRPLTKSLMTELLAPVGSMALITHTDFWCNNLLFKDAGGDQGELTCAVLDWQMATYSRPTNDLALLLLSSLSTALRRESETDLVDTYWRSFTSTASRLGVDIEAEHGYDRRQLDADLQRSKLLAILLCIGSVEVAIGDPLTEQRLLDVLTDLHQDGALDVQSGDAVEPLSPVEQPDA</sequence>
<evidence type="ECO:0000259" key="1">
    <source>
        <dbReference type="SMART" id="SM00587"/>
    </source>
</evidence>
<dbReference type="InterPro" id="IPR011009">
    <property type="entry name" value="Kinase-like_dom_sf"/>
</dbReference>
<dbReference type="PANTHER" id="PTHR11012">
    <property type="entry name" value="PROTEIN KINASE-LIKE DOMAIN-CONTAINING"/>
    <property type="match status" value="1"/>
</dbReference>
<dbReference type="AlphaFoldDB" id="A0A6P8ZZ20"/>
<reference evidence="3" key="1">
    <citation type="submission" date="2025-08" db="UniProtKB">
        <authorList>
            <consortium name="RefSeq"/>
        </authorList>
    </citation>
    <scope>IDENTIFICATION</scope>
    <source>
        <tissue evidence="3">Total insect</tissue>
    </source>
</reference>
<gene>
    <name evidence="3" type="primary">LOC117651064</name>
</gene>